<keyword evidence="7" id="KW-0813">Transport</keyword>
<dbReference type="NCBIfam" id="TIGR00786">
    <property type="entry name" value="dctM"/>
    <property type="match status" value="1"/>
</dbReference>
<dbReference type="AlphaFoldDB" id="A0A512N977"/>
<keyword evidence="4 7" id="KW-0812">Transmembrane</keyword>
<keyword evidence="6 7" id="KW-0472">Membrane</keyword>
<evidence type="ECO:0000313" key="9">
    <source>
        <dbReference type="EMBL" id="GEP55532.1"/>
    </source>
</evidence>
<accession>A0A512N977</accession>
<proteinExistence type="inferred from homology"/>
<feature type="transmembrane region" description="Helical" evidence="7">
    <location>
        <begin position="402"/>
        <end position="427"/>
    </location>
</feature>
<keyword evidence="5 7" id="KW-1133">Transmembrane helix</keyword>
<feature type="domain" description="TRAP C4-dicarboxylate transport system permease DctM subunit" evidence="8">
    <location>
        <begin position="8"/>
        <end position="418"/>
    </location>
</feature>
<protein>
    <recommendedName>
        <fullName evidence="7">TRAP transporter large permease protein</fullName>
    </recommendedName>
</protein>
<dbReference type="OrthoDB" id="9790209at2"/>
<gene>
    <name evidence="9" type="ORF">RSO01_26980</name>
</gene>
<reference evidence="9 10" key="1">
    <citation type="submission" date="2019-07" db="EMBL/GenBank/DDBJ databases">
        <title>Whole genome shotgun sequence of Reyranella soli NBRC 108950.</title>
        <authorList>
            <person name="Hosoyama A."/>
            <person name="Uohara A."/>
            <person name="Ohji S."/>
            <person name="Ichikawa N."/>
        </authorList>
    </citation>
    <scope>NUCLEOTIDE SEQUENCE [LARGE SCALE GENOMIC DNA]</scope>
    <source>
        <strain evidence="9 10">NBRC 108950</strain>
    </source>
</reference>
<dbReference type="Proteomes" id="UP000321058">
    <property type="component" value="Unassembled WGS sequence"/>
</dbReference>
<evidence type="ECO:0000259" key="8">
    <source>
        <dbReference type="Pfam" id="PF06808"/>
    </source>
</evidence>
<dbReference type="PANTHER" id="PTHR33362">
    <property type="entry name" value="SIALIC ACID TRAP TRANSPORTER PERMEASE PROTEIN SIAT-RELATED"/>
    <property type="match status" value="1"/>
</dbReference>
<sequence>MTAGVSLVVLLFLLGSSIAVAAGMGLAGVILNQFYSTMPMSRIVGELTWSTTSNFILTAIPFYIMFGEILLRSGTAERMYAALVQWLSWLPGGLMHSNIGSCALFGSVSGSSVATAATIGVVAMGEIDKHKYNEPLFLGTLAAGGTLGILIPPSINMIIYGVMTDTSVPKLYLAGFLPGFILTVLFSLTVLVACIWKPQWGGNRIETNWEMRIKLLPDLLPPLVLLLIVIGAIFFGVATATEAAAVGIVGALAITAWRGRLSWRMLRDVCEGTVRTTAMVVAILVGAFFLNVIIQTIGLTQQLSKLISAYQLSPLQVLMAVIVLYLVLGTFMEELSMMISTIPITTPLMVQAGYDPVWYGILLVLLIQTAMISPPFGINLFVIHGIRGRGTLSDVEKGSAPFVIALLAMIAMICVWPDIVMVAVRWFG</sequence>
<evidence type="ECO:0000256" key="6">
    <source>
        <dbReference type="ARBA" id="ARBA00023136"/>
    </source>
</evidence>
<comment type="caution">
    <text evidence="7">Lacks conserved residue(s) required for the propagation of feature annotation.</text>
</comment>
<dbReference type="PIRSF" id="PIRSF006066">
    <property type="entry name" value="HI0050"/>
    <property type="match status" value="1"/>
</dbReference>
<keyword evidence="2" id="KW-1003">Cell membrane</keyword>
<feature type="transmembrane region" description="Helical" evidence="7">
    <location>
        <begin position="171"/>
        <end position="196"/>
    </location>
</feature>
<evidence type="ECO:0000256" key="4">
    <source>
        <dbReference type="ARBA" id="ARBA00022692"/>
    </source>
</evidence>
<evidence type="ECO:0000256" key="5">
    <source>
        <dbReference type="ARBA" id="ARBA00022989"/>
    </source>
</evidence>
<evidence type="ECO:0000256" key="1">
    <source>
        <dbReference type="ARBA" id="ARBA00004429"/>
    </source>
</evidence>
<dbReference type="GO" id="GO:0005886">
    <property type="term" value="C:plasma membrane"/>
    <property type="evidence" value="ECO:0007669"/>
    <property type="project" value="UniProtKB-SubCell"/>
</dbReference>
<evidence type="ECO:0000256" key="7">
    <source>
        <dbReference type="RuleBase" id="RU369079"/>
    </source>
</evidence>
<dbReference type="RefSeq" id="WP_147149615.1">
    <property type="nucleotide sequence ID" value="NZ_BKAJ01000038.1"/>
</dbReference>
<dbReference type="InterPro" id="IPR010656">
    <property type="entry name" value="DctM"/>
</dbReference>
<feature type="transmembrane region" description="Helical" evidence="7">
    <location>
        <begin position="306"/>
        <end position="328"/>
    </location>
</feature>
<dbReference type="PANTHER" id="PTHR33362:SF5">
    <property type="entry name" value="C4-DICARBOXYLATE TRAP TRANSPORTER LARGE PERMEASE PROTEIN DCTM"/>
    <property type="match status" value="1"/>
</dbReference>
<feature type="transmembrane region" description="Helical" evidence="7">
    <location>
        <begin position="136"/>
        <end position="159"/>
    </location>
</feature>
<keyword evidence="10" id="KW-1185">Reference proteome</keyword>
<comment type="subunit">
    <text evidence="7">The complex comprises the extracytoplasmic solute receptor protein and the two transmembrane proteins.</text>
</comment>
<comment type="function">
    <text evidence="7">Part of the tripartite ATP-independent periplasmic (TRAP) transport system.</text>
</comment>
<feature type="transmembrane region" description="Helical" evidence="7">
    <location>
        <begin position="360"/>
        <end position="382"/>
    </location>
</feature>
<feature type="transmembrane region" description="Helical" evidence="7">
    <location>
        <begin position="103"/>
        <end position="124"/>
    </location>
</feature>
<dbReference type="EMBL" id="BKAJ01000038">
    <property type="protein sequence ID" value="GEP55532.1"/>
    <property type="molecule type" value="Genomic_DNA"/>
</dbReference>
<name>A0A512N977_9HYPH</name>
<comment type="similarity">
    <text evidence="7">Belongs to the TRAP transporter large permease family.</text>
</comment>
<feature type="transmembrane region" description="Helical" evidence="7">
    <location>
        <begin position="273"/>
        <end position="294"/>
    </location>
</feature>
<keyword evidence="3 7" id="KW-0997">Cell inner membrane</keyword>
<dbReference type="InterPro" id="IPR004681">
    <property type="entry name" value="TRAP_DctM"/>
</dbReference>
<evidence type="ECO:0000313" key="10">
    <source>
        <dbReference type="Proteomes" id="UP000321058"/>
    </source>
</evidence>
<evidence type="ECO:0000256" key="2">
    <source>
        <dbReference type="ARBA" id="ARBA00022475"/>
    </source>
</evidence>
<dbReference type="GO" id="GO:0022857">
    <property type="term" value="F:transmembrane transporter activity"/>
    <property type="evidence" value="ECO:0007669"/>
    <property type="project" value="UniProtKB-UniRule"/>
</dbReference>
<feature type="transmembrane region" description="Helical" evidence="7">
    <location>
        <begin position="243"/>
        <end position="261"/>
    </location>
</feature>
<comment type="subcellular location">
    <subcellularLocation>
        <location evidence="1 7">Cell inner membrane</location>
        <topology evidence="1 7">Multi-pass membrane protein</topology>
    </subcellularLocation>
</comment>
<organism evidence="9 10">
    <name type="scientific">Reyranella soli</name>
    <dbReference type="NCBI Taxonomy" id="1230389"/>
    <lineage>
        <taxon>Bacteria</taxon>
        <taxon>Pseudomonadati</taxon>
        <taxon>Pseudomonadota</taxon>
        <taxon>Alphaproteobacteria</taxon>
        <taxon>Hyphomicrobiales</taxon>
        <taxon>Reyranellaceae</taxon>
        <taxon>Reyranella</taxon>
    </lineage>
</organism>
<evidence type="ECO:0000256" key="3">
    <source>
        <dbReference type="ARBA" id="ARBA00022519"/>
    </source>
</evidence>
<feature type="transmembrane region" description="Helical" evidence="7">
    <location>
        <begin position="47"/>
        <end position="66"/>
    </location>
</feature>
<dbReference type="Pfam" id="PF06808">
    <property type="entry name" value="DctM"/>
    <property type="match status" value="1"/>
</dbReference>
<comment type="caution">
    <text evidence="9">The sequence shown here is derived from an EMBL/GenBank/DDBJ whole genome shotgun (WGS) entry which is preliminary data.</text>
</comment>